<dbReference type="AlphaFoldDB" id="A0A5J4WC43"/>
<dbReference type="Gene3D" id="3.10.10.10">
    <property type="entry name" value="HIV Type 1 Reverse Transcriptase, subunit A, domain 1"/>
    <property type="match status" value="1"/>
</dbReference>
<evidence type="ECO:0000313" key="2">
    <source>
        <dbReference type="EMBL" id="KAA6392528.1"/>
    </source>
</evidence>
<dbReference type="InterPro" id="IPR052055">
    <property type="entry name" value="Hepadnavirus_pol/RT"/>
</dbReference>
<sequence>MLSVQTVSEAISKDCWLAPLDIKSAYSHIRVHRSLSTFLGFAVGSKSFLYRAMPFGLRLAPLILTKTLAISLKNIRKSIKSTFLHYADDILLLNTNMMILSQDNQTVVNIPQAMG</sequence>
<organism evidence="2 3">
    <name type="scientific">Streblomastix strix</name>
    <dbReference type="NCBI Taxonomy" id="222440"/>
    <lineage>
        <taxon>Eukaryota</taxon>
        <taxon>Metamonada</taxon>
        <taxon>Preaxostyla</taxon>
        <taxon>Oxymonadida</taxon>
        <taxon>Streblomastigidae</taxon>
        <taxon>Streblomastix</taxon>
    </lineage>
</organism>
<evidence type="ECO:0000313" key="3">
    <source>
        <dbReference type="Proteomes" id="UP000324800"/>
    </source>
</evidence>
<dbReference type="OrthoDB" id="2348824at2759"/>
<name>A0A5J4WC43_9EUKA</name>
<evidence type="ECO:0000259" key="1">
    <source>
        <dbReference type="PROSITE" id="PS50878"/>
    </source>
</evidence>
<dbReference type="PANTHER" id="PTHR33050:SF7">
    <property type="entry name" value="RIBONUCLEASE H"/>
    <property type="match status" value="1"/>
</dbReference>
<proteinExistence type="predicted"/>
<reference evidence="2 3" key="1">
    <citation type="submission" date="2019-03" db="EMBL/GenBank/DDBJ databases">
        <title>Single cell metagenomics reveals metabolic interactions within the superorganism composed of flagellate Streblomastix strix and complex community of Bacteroidetes bacteria on its surface.</title>
        <authorList>
            <person name="Treitli S.C."/>
            <person name="Kolisko M."/>
            <person name="Husnik F."/>
            <person name="Keeling P."/>
            <person name="Hampl V."/>
        </authorList>
    </citation>
    <scope>NUCLEOTIDE SEQUENCE [LARGE SCALE GENOMIC DNA]</scope>
    <source>
        <strain evidence="2">ST1C</strain>
    </source>
</reference>
<dbReference type="SUPFAM" id="SSF56672">
    <property type="entry name" value="DNA/RNA polymerases"/>
    <property type="match status" value="1"/>
</dbReference>
<gene>
    <name evidence="2" type="ORF">EZS28_011943</name>
</gene>
<dbReference type="InterPro" id="IPR000477">
    <property type="entry name" value="RT_dom"/>
</dbReference>
<protein>
    <recommendedName>
        <fullName evidence="1">Reverse transcriptase domain-containing protein</fullName>
    </recommendedName>
</protein>
<dbReference type="PANTHER" id="PTHR33050">
    <property type="entry name" value="REVERSE TRANSCRIPTASE DOMAIN-CONTAINING PROTEIN"/>
    <property type="match status" value="1"/>
</dbReference>
<feature type="domain" description="Reverse transcriptase" evidence="1">
    <location>
        <begin position="1"/>
        <end position="115"/>
    </location>
</feature>
<dbReference type="EMBL" id="SNRW01002511">
    <property type="protein sequence ID" value="KAA6392528.1"/>
    <property type="molecule type" value="Genomic_DNA"/>
</dbReference>
<dbReference type="PROSITE" id="PS50878">
    <property type="entry name" value="RT_POL"/>
    <property type="match status" value="1"/>
</dbReference>
<accession>A0A5J4WC43</accession>
<comment type="caution">
    <text evidence="2">The sequence shown here is derived from an EMBL/GenBank/DDBJ whole genome shotgun (WGS) entry which is preliminary data.</text>
</comment>
<dbReference type="InterPro" id="IPR043128">
    <property type="entry name" value="Rev_trsase/Diguanyl_cyclase"/>
</dbReference>
<dbReference type="InterPro" id="IPR043502">
    <property type="entry name" value="DNA/RNA_pol_sf"/>
</dbReference>
<dbReference type="Pfam" id="PF00078">
    <property type="entry name" value="RVT_1"/>
    <property type="match status" value="1"/>
</dbReference>
<dbReference type="Proteomes" id="UP000324800">
    <property type="component" value="Unassembled WGS sequence"/>
</dbReference>
<dbReference type="Gene3D" id="3.30.70.270">
    <property type="match status" value="1"/>
</dbReference>